<proteinExistence type="inferred from homology"/>
<comment type="subcellular location">
    <subcellularLocation>
        <location evidence="9">Cell membrane</location>
        <topology evidence="9">Multi-pass membrane protein</topology>
    </subcellularLocation>
</comment>
<evidence type="ECO:0000256" key="2">
    <source>
        <dbReference type="ARBA" id="ARBA00022475"/>
    </source>
</evidence>
<dbReference type="GO" id="GO:0004190">
    <property type="term" value="F:aspartic-type endopeptidase activity"/>
    <property type="evidence" value="ECO:0007669"/>
    <property type="project" value="UniProtKB-UniRule"/>
</dbReference>
<dbReference type="Pfam" id="PF01252">
    <property type="entry name" value="Peptidase_A8"/>
    <property type="match status" value="1"/>
</dbReference>
<evidence type="ECO:0000256" key="1">
    <source>
        <dbReference type="ARBA" id="ARBA00006139"/>
    </source>
</evidence>
<comment type="catalytic activity">
    <reaction evidence="9">
        <text>Release of signal peptides from bacterial membrane prolipoproteins. Hydrolyzes -Xaa-Yaa-Zaa-|-(S,diacylglyceryl)Cys-, in which Xaa is hydrophobic (preferably Leu), and Yaa (Ala or Ser) and Zaa (Gly or Ala) have small, neutral side chains.</text>
        <dbReference type="EC" id="3.4.23.36"/>
    </reaction>
</comment>
<evidence type="ECO:0000256" key="9">
    <source>
        <dbReference type="HAMAP-Rule" id="MF_00161"/>
    </source>
</evidence>
<keyword evidence="2 9" id="KW-1003">Cell membrane</keyword>
<organism evidence="11 12">
    <name type="scientific">Paenibacillus hemerocallicola</name>
    <dbReference type="NCBI Taxonomy" id="1172614"/>
    <lineage>
        <taxon>Bacteria</taxon>
        <taxon>Bacillati</taxon>
        <taxon>Bacillota</taxon>
        <taxon>Bacilli</taxon>
        <taxon>Bacillales</taxon>
        <taxon>Paenibacillaceae</taxon>
        <taxon>Paenibacillus</taxon>
    </lineage>
</organism>
<comment type="caution">
    <text evidence="9">Lacks conserved residue(s) required for the propagation of feature annotation.</text>
</comment>
<dbReference type="Proteomes" id="UP000307943">
    <property type="component" value="Unassembled WGS sequence"/>
</dbReference>
<dbReference type="HAMAP" id="MF_00161">
    <property type="entry name" value="LspA"/>
    <property type="match status" value="1"/>
</dbReference>
<comment type="similarity">
    <text evidence="1 9 10">Belongs to the peptidase A8 family.</text>
</comment>
<comment type="function">
    <text evidence="9">This protein specifically catalyzes the removal of signal peptides from prolipoproteins.</text>
</comment>
<comment type="pathway">
    <text evidence="9">Protein modification; lipoprotein biosynthesis (signal peptide cleavage).</text>
</comment>
<keyword evidence="7 9" id="KW-1133">Transmembrane helix</keyword>
<protein>
    <recommendedName>
        <fullName evidence="9">Lipoprotein signal peptidase</fullName>
        <ecNumber evidence="9">3.4.23.36</ecNumber>
    </recommendedName>
    <alternativeName>
        <fullName evidence="9">Prolipoprotein signal peptidase</fullName>
    </alternativeName>
    <alternativeName>
        <fullName evidence="9">Signal peptidase II</fullName>
        <shortName evidence="9">SPase II</shortName>
    </alternativeName>
</protein>
<dbReference type="AlphaFoldDB" id="A0A5C4T6J8"/>
<evidence type="ECO:0000256" key="5">
    <source>
        <dbReference type="ARBA" id="ARBA00022750"/>
    </source>
</evidence>
<evidence type="ECO:0000256" key="4">
    <source>
        <dbReference type="ARBA" id="ARBA00022692"/>
    </source>
</evidence>
<dbReference type="GO" id="GO:0006508">
    <property type="term" value="P:proteolysis"/>
    <property type="evidence" value="ECO:0007669"/>
    <property type="project" value="UniProtKB-KW"/>
</dbReference>
<keyword evidence="3 9" id="KW-0645">Protease</keyword>
<dbReference type="EMBL" id="VDCQ01000027">
    <property type="protein sequence ID" value="TNJ64622.1"/>
    <property type="molecule type" value="Genomic_DNA"/>
</dbReference>
<feature type="active site" evidence="9">
    <location>
        <position position="124"/>
    </location>
</feature>
<feature type="active site" evidence="9">
    <location>
        <position position="111"/>
    </location>
</feature>
<evidence type="ECO:0000256" key="7">
    <source>
        <dbReference type="ARBA" id="ARBA00022989"/>
    </source>
</evidence>
<evidence type="ECO:0000256" key="8">
    <source>
        <dbReference type="ARBA" id="ARBA00023136"/>
    </source>
</evidence>
<dbReference type="OrthoDB" id="9810259at2"/>
<sequence>MLFYAIALVVAAIDQMLKIAVRVYMEVGESASLWNGRILLTYYENSGAARSSFQGYGRLFMVVGIVVIVGLLIARRKGHIKGFLAESGTALLVGGAAGNTLDRMLYGKVTDFLVMGEGILNAADLALTAGPALLLLHVVVQEWRERTGSYRHDISG</sequence>
<keyword evidence="4 9" id="KW-0812">Transmembrane</keyword>
<dbReference type="GO" id="GO:0005886">
    <property type="term" value="C:plasma membrane"/>
    <property type="evidence" value="ECO:0007669"/>
    <property type="project" value="UniProtKB-SubCell"/>
</dbReference>
<gene>
    <name evidence="9" type="primary">lspA</name>
    <name evidence="11" type="ORF">FE784_19435</name>
</gene>
<dbReference type="InterPro" id="IPR001872">
    <property type="entry name" value="Peptidase_A8"/>
</dbReference>
<evidence type="ECO:0000313" key="12">
    <source>
        <dbReference type="Proteomes" id="UP000307943"/>
    </source>
</evidence>
<dbReference type="EC" id="3.4.23.36" evidence="9"/>
<name>A0A5C4T6J8_9BACL</name>
<keyword evidence="8 9" id="KW-0472">Membrane</keyword>
<evidence type="ECO:0000256" key="6">
    <source>
        <dbReference type="ARBA" id="ARBA00022801"/>
    </source>
</evidence>
<evidence type="ECO:0000313" key="11">
    <source>
        <dbReference type="EMBL" id="TNJ64622.1"/>
    </source>
</evidence>
<comment type="caution">
    <text evidence="11">The sequence shown here is derived from an EMBL/GenBank/DDBJ whole genome shotgun (WGS) entry which is preliminary data.</text>
</comment>
<accession>A0A5C4T6J8</accession>
<keyword evidence="5 9" id="KW-0064">Aspartyl protease</keyword>
<dbReference type="RefSeq" id="WP_139603882.1">
    <property type="nucleotide sequence ID" value="NZ_VDCQ01000027.1"/>
</dbReference>
<feature type="transmembrane region" description="Helical" evidence="9">
    <location>
        <begin position="55"/>
        <end position="74"/>
    </location>
</feature>
<dbReference type="PANTHER" id="PTHR33695">
    <property type="entry name" value="LIPOPROTEIN SIGNAL PEPTIDASE"/>
    <property type="match status" value="1"/>
</dbReference>
<evidence type="ECO:0000256" key="3">
    <source>
        <dbReference type="ARBA" id="ARBA00022670"/>
    </source>
</evidence>
<keyword evidence="6 9" id="KW-0378">Hydrolase</keyword>
<dbReference type="PANTHER" id="PTHR33695:SF1">
    <property type="entry name" value="LIPOPROTEIN SIGNAL PEPTIDASE"/>
    <property type="match status" value="1"/>
</dbReference>
<keyword evidence="12" id="KW-1185">Reference proteome</keyword>
<reference evidence="11 12" key="1">
    <citation type="submission" date="2019-05" db="EMBL/GenBank/DDBJ databases">
        <title>We sequenced the genome of Paenibacillus hemerocallicola KCTC 33185 for further insight into its adaptation and study the phylogeny of Paenibacillus.</title>
        <authorList>
            <person name="Narsing Rao M.P."/>
        </authorList>
    </citation>
    <scope>NUCLEOTIDE SEQUENCE [LARGE SCALE GENOMIC DNA]</scope>
    <source>
        <strain evidence="11 12">KCTC 33185</strain>
    </source>
</reference>
<dbReference type="UniPathway" id="UPA00665"/>
<dbReference type="PRINTS" id="PR00781">
    <property type="entry name" value="LIPOSIGPTASE"/>
</dbReference>
<evidence type="ECO:0000256" key="10">
    <source>
        <dbReference type="RuleBase" id="RU004181"/>
    </source>
</evidence>